<evidence type="ECO:0000313" key="7">
    <source>
        <dbReference type="Proteomes" id="UP000235347"/>
    </source>
</evidence>
<evidence type="ECO:0000256" key="1">
    <source>
        <dbReference type="ARBA" id="ARBA00007409"/>
    </source>
</evidence>
<dbReference type="Proteomes" id="UP000235347">
    <property type="component" value="Unassembled WGS sequence"/>
</dbReference>
<keyword evidence="2 6" id="KW-0808">Transferase</keyword>
<dbReference type="SUPFAM" id="SSF52833">
    <property type="entry name" value="Thioredoxin-like"/>
    <property type="match status" value="1"/>
</dbReference>
<dbReference type="PANTHER" id="PTHR44051">
    <property type="entry name" value="GLUTATHIONE S-TRANSFERASE-RELATED"/>
    <property type="match status" value="1"/>
</dbReference>
<comment type="caution">
    <text evidence="6">The sequence shown here is derived from an EMBL/GenBank/DDBJ whole genome shotgun (WGS) entry which is preliminary data.</text>
</comment>
<evidence type="ECO:0000259" key="4">
    <source>
        <dbReference type="PROSITE" id="PS50404"/>
    </source>
</evidence>
<name>A0A2N7WE95_9BURK</name>
<dbReference type="SFLD" id="SFLDG00358">
    <property type="entry name" value="Main_(cytGST)"/>
    <property type="match status" value="1"/>
</dbReference>
<dbReference type="SFLD" id="SFLDS00019">
    <property type="entry name" value="Glutathione_Transferase_(cytos"/>
    <property type="match status" value="1"/>
</dbReference>
<dbReference type="AlphaFoldDB" id="A0A2N7WE95"/>
<dbReference type="InterPro" id="IPR036282">
    <property type="entry name" value="Glutathione-S-Trfase_C_sf"/>
</dbReference>
<dbReference type="GO" id="GO:0016740">
    <property type="term" value="F:transferase activity"/>
    <property type="evidence" value="ECO:0007669"/>
    <property type="project" value="UniProtKB-KW"/>
</dbReference>
<comment type="similarity">
    <text evidence="1 3">Belongs to the GST superfamily.</text>
</comment>
<sequence>MRLYGDRGSSNTRRVLTVIDHLNLDVEFRFVNLFVGENRTPEYLALNPNGTIPTFTDGNLTLFEASAIMIYLAEKTASTLWPPGLARFEVLKWMFWAAEHFRRGPSVLIDERFIHRLKGQPEDPALVADAMKSIHRYAAVLDSHLRDRAFVVGETPTLADIDLASPFSHIARTRAPFDVYPNLGAWHARLSEAIPAWRTSGADLERRIAEIEASFEGGDAARHGVAPLAAAQA</sequence>
<accession>A0A2N7WE95</accession>
<dbReference type="InterPro" id="IPR010987">
    <property type="entry name" value="Glutathione-S-Trfase_C-like"/>
</dbReference>
<evidence type="ECO:0000259" key="5">
    <source>
        <dbReference type="PROSITE" id="PS50405"/>
    </source>
</evidence>
<dbReference type="PROSITE" id="PS50404">
    <property type="entry name" value="GST_NTER"/>
    <property type="match status" value="1"/>
</dbReference>
<dbReference type="Pfam" id="PF00043">
    <property type="entry name" value="GST_C"/>
    <property type="match status" value="1"/>
</dbReference>
<gene>
    <name evidence="6" type="ORF">C0Z19_03045</name>
</gene>
<feature type="domain" description="GST C-terminal" evidence="5">
    <location>
        <begin position="83"/>
        <end position="215"/>
    </location>
</feature>
<dbReference type="EMBL" id="PNYB01000002">
    <property type="protein sequence ID" value="PMS27665.1"/>
    <property type="molecule type" value="Genomic_DNA"/>
</dbReference>
<dbReference type="RefSeq" id="WP_102608315.1">
    <property type="nucleotide sequence ID" value="NZ_CADIKD010000004.1"/>
</dbReference>
<dbReference type="FunFam" id="3.40.30.10:FF:000039">
    <property type="entry name" value="Glutathione S-transferase domain"/>
    <property type="match status" value="1"/>
</dbReference>
<dbReference type="PANTHER" id="PTHR44051:SF8">
    <property type="entry name" value="GLUTATHIONE S-TRANSFERASE GSTA"/>
    <property type="match status" value="1"/>
</dbReference>
<protein>
    <submittedName>
        <fullName evidence="6">Glutathione S-transferase family protein</fullName>
    </submittedName>
</protein>
<dbReference type="Gene3D" id="3.40.30.10">
    <property type="entry name" value="Glutaredoxin"/>
    <property type="match status" value="1"/>
</dbReference>
<reference evidence="6 7" key="1">
    <citation type="submission" date="2018-01" db="EMBL/GenBank/DDBJ databases">
        <title>Whole genome analyses suggest that Burkholderia sensu lato contains two further novel genera in the rhizoxinica-symbiotica group Mycetohabitans gen. nov., and Trinickia gen. nov.: implications for the evolution of diazotrophy and nodulation in the Burkholderiaceae.</title>
        <authorList>
            <person name="Estrada-de los Santos P."/>
            <person name="Palmer M."/>
            <person name="Chavez-Ramirez B."/>
            <person name="Beukes C."/>
            <person name="Steenkamp E.T."/>
            <person name="Hirsch A.M."/>
            <person name="Manyaka P."/>
            <person name="Maluk M."/>
            <person name="Lafos M."/>
            <person name="Crook M."/>
            <person name="Gross E."/>
            <person name="Simon M.F."/>
            <person name="Bueno dos Reis Junior F."/>
            <person name="Poole P.S."/>
            <person name="Venter S.N."/>
            <person name="James E.K."/>
        </authorList>
    </citation>
    <scope>NUCLEOTIDE SEQUENCE [LARGE SCALE GENOMIC DNA]</scope>
    <source>
        <strain evidence="6 7">GP25-8</strain>
    </source>
</reference>
<dbReference type="InterPro" id="IPR036249">
    <property type="entry name" value="Thioredoxin-like_sf"/>
</dbReference>
<evidence type="ECO:0000256" key="2">
    <source>
        <dbReference type="ARBA" id="ARBA00022679"/>
    </source>
</evidence>
<evidence type="ECO:0000256" key="3">
    <source>
        <dbReference type="RuleBase" id="RU003494"/>
    </source>
</evidence>
<dbReference type="SUPFAM" id="SSF47616">
    <property type="entry name" value="GST C-terminal domain-like"/>
    <property type="match status" value="1"/>
</dbReference>
<proteinExistence type="inferred from homology"/>
<dbReference type="Gene3D" id="1.20.1050.10">
    <property type="match status" value="1"/>
</dbReference>
<organism evidence="6 7">
    <name type="scientific">Trinickia soli</name>
    <dbReference type="NCBI Taxonomy" id="380675"/>
    <lineage>
        <taxon>Bacteria</taxon>
        <taxon>Pseudomonadati</taxon>
        <taxon>Pseudomonadota</taxon>
        <taxon>Betaproteobacteria</taxon>
        <taxon>Burkholderiales</taxon>
        <taxon>Burkholderiaceae</taxon>
        <taxon>Trinickia</taxon>
    </lineage>
</organism>
<keyword evidence="7" id="KW-1185">Reference proteome</keyword>
<dbReference type="InterPro" id="IPR004045">
    <property type="entry name" value="Glutathione_S-Trfase_N"/>
</dbReference>
<evidence type="ECO:0000313" key="6">
    <source>
        <dbReference type="EMBL" id="PMS27665.1"/>
    </source>
</evidence>
<dbReference type="InterPro" id="IPR040079">
    <property type="entry name" value="Glutathione_S-Trfase"/>
</dbReference>
<dbReference type="PROSITE" id="PS50405">
    <property type="entry name" value="GST_CTER"/>
    <property type="match status" value="1"/>
</dbReference>
<dbReference type="InterPro" id="IPR004046">
    <property type="entry name" value="GST_C"/>
</dbReference>
<feature type="domain" description="GST N-terminal" evidence="4">
    <location>
        <begin position="1"/>
        <end position="80"/>
    </location>
</feature>
<dbReference type="Pfam" id="PF02798">
    <property type="entry name" value="GST_N"/>
    <property type="match status" value="1"/>
</dbReference>